<dbReference type="Proteomes" id="UP001278766">
    <property type="component" value="Unassembled WGS sequence"/>
</dbReference>
<evidence type="ECO:0000256" key="1">
    <source>
        <dbReference type="ARBA" id="ARBA00004141"/>
    </source>
</evidence>
<keyword evidence="10" id="KW-1185">Reference proteome</keyword>
<name>A0AAE0HJ50_9PEZI</name>
<feature type="domain" description="Rhodopsin" evidence="8">
    <location>
        <begin position="41"/>
        <end position="265"/>
    </location>
</feature>
<comment type="similarity">
    <text evidence="5">Belongs to the SAT4 family.</text>
</comment>
<evidence type="ECO:0000256" key="6">
    <source>
        <dbReference type="SAM" id="MobiDB-lite"/>
    </source>
</evidence>
<accession>A0AAE0HJ50</accession>
<proteinExistence type="inferred from homology"/>
<evidence type="ECO:0000259" key="8">
    <source>
        <dbReference type="Pfam" id="PF20684"/>
    </source>
</evidence>
<keyword evidence="3 7" id="KW-1133">Transmembrane helix</keyword>
<reference evidence="9" key="1">
    <citation type="journal article" date="2023" name="Mol. Phylogenet. Evol.">
        <title>Genome-scale phylogeny and comparative genomics of the fungal order Sordariales.</title>
        <authorList>
            <person name="Hensen N."/>
            <person name="Bonometti L."/>
            <person name="Westerberg I."/>
            <person name="Brannstrom I.O."/>
            <person name="Guillou S."/>
            <person name="Cros-Aarteil S."/>
            <person name="Calhoun S."/>
            <person name="Haridas S."/>
            <person name="Kuo A."/>
            <person name="Mondo S."/>
            <person name="Pangilinan J."/>
            <person name="Riley R."/>
            <person name="LaButti K."/>
            <person name="Andreopoulos B."/>
            <person name="Lipzen A."/>
            <person name="Chen C."/>
            <person name="Yan M."/>
            <person name="Daum C."/>
            <person name="Ng V."/>
            <person name="Clum A."/>
            <person name="Steindorff A."/>
            <person name="Ohm R.A."/>
            <person name="Martin F."/>
            <person name="Silar P."/>
            <person name="Natvig D.O."/>
            <person name="Lalanne C."/>
            <person name="Gautier V."/>
            <person name="Ament-Velasquez S.L."/>
            <person name="Kruys A."/>
            <person name="Hutchinson M.I."/>
            <person name="Powell A.J."/>
            <person name="Barry K."/>
            <person name="Miller A.N."/>
            <person name="Grigoriev I.V."/>
            <person name="Debuchy R."/>
            <person name="Gladieux P."/>
            <person name="Hiltunen Thoren M."/>
            <person name="Johannesson H."/>
        </authorList>
    </citation>
    <scope>NUCLEOTIDE SEQUENCE</scope>
    <source>
        <strain evidence="9">CBS 168.71</strain>
    </source>
</reference>
<dbReference type="PANTHER" id="PTHR33048">
    <property type="entry name" value="PTH11-LIKE INTEGRAL MEMBRANE PROTEIN (AFU_ORTHOLOGUE AFUA_5G11245)"/>
    <property type="match status" value="1"/>
</dbReference>
<feature type="transmembrane region" description="Helical" evidence="7">
    <location>
        <begin position="81"/>
        <end position="107"/>
    </location>
</feature>
<evidence type="ECO:0000256" key="3">
    <source>
        <dbReference type="ARBA" id="ARBA00022989"/>
    </source>
</evidence>
<dbReference type="RefSeq" id="XP_062660085.1">
    <property type="nucleotide sequence ID" value="XM_062802354.1"/>
</dbReference>
<evidence type="ECO:0000313" key="10">
    <source>
        <dbReference type="Proteomes" id="UP001278766"/>
    </source>
</evidence>
<feature type="transmembrane region" description="Helical" evidence="7">
    <location>
        <begin position="52"/>
        <end position="69"/>
    </location>
</feature>
<feature type="transmembrane region" description="Helical" evidence="7">
    <location>
        <begin position="20"/>
        <end position="40"/>
    </location>
</feature>
<sequence length="377" mass="42110">MSKPLDIEEPYPGWAQENNGPLLLGVMGAMTGLTIVFVVGRIYSRMISLGRLGFDDYILIISVLLSLLHTDTLAPEDTRRIVYYTAISFMPGIASFALPKFAVVILLAKVLDPGRTHRVIMWIISILYLLLTIGMLVINIAQCQPVQAQWGAVEGTCWNWHVILSYALSLGISSVLVDFYLAAYPTIVLFRLQTNWKKKLALSSSLGFGYCAGAIASYKCYTLAIFPAREDYTWTADDLVLWTNIEADCVLIGACIPCLFPLVKKVFGASALSGGTPMYGNQKQWDPNGTIITIGSSPKKQRRPVRTWGFSQLDTLSDGNKDIVLEERALHTSTTELRIDETTQTVSQEGQQEREGSQLQAQRPFRQRWQEVRIHRP</sequence>
<dbReference type="InterPro" id="IPR049326">
    <property type="entry name" value="Rhodopsin_dom_fungi"/>
</dbReference>
<dbReference type="InterPro" id="IPR052337">
    <property type="entry name" value="SAT4-like"/>
</dbReference>
<protein>
    <recommendedName>
        <fullName evidence="8">Rhodopsin domain-containing protein</fullName>
    </recommendedName>
</protein>
<comment type="caution">
    <text evidence="9">The sequence shown here is derived from an EMBL/GenBank/DDBJ whole genome shotgun (WGS) entry which is preliminary data.</text>
</comment>
<dbReference type="EMBL" id="JAUEPN010000004">
    <property type="protein sequence ID" value="KAK3296571.1"/>
    <property type="molecule type" value="Genomic_DNA"/>
</dbReference>
<dbReference type="PANTHER" id="PTHR33048:SF155">
    <property type="entry name" value="INTEGRAL MEMBRANE PROTEIN"/>
    <property type="match status" value="1"/>
</dbReference>
<evidence type="ECO:0000256" key="2">
    <source>
        <dbReference type="ARBA" id="ARBA00022692"/>
    </source>
</evidence>
<feature type="transmembrane region" description="Helical" evidence="7">
    <location>
        <begin position="162"/>
        <end position="190"/>
    </location>
</feature>
<feature type="transmembrane region" description="Helical" evidence="7">
    <location>
        <begin position="119"/>
        <end position="142"/>
    </location>
</feature>
<dbReference type="Pfam" id="PF20684">
    <property type="entry name" value="Fung_rhodopsin"/>
    <property type="match status" value="1"/>
</dbReference>
<keyword evidence="4 7" id="KW-0472">Membrane</keyword>
<reference evidence="9" key="2">
    <citation type="submission" date="2023-06" db="EMBL/GenBank/DDBJ databases">
        <authorList>
            <consortium name="Lawrence Berkeley National Laboratory"/>
            <person name="Haridas S."/>
            <person name="Hensen N."/>
            <person name="Bonometti L."/>
            <person name="Westerberg I."/>
            <person name="Brannstrom I.O."/>
            <person name="Guillou S."/>
            <person name="Cros-Aarteil S."/>
            <person name="Calhoun S."/>
            <person name="Kuo A."/>
            <person name="Mondo S."/>
            <person name="Pangilinan J."/>
            <person name="Riley R."/>
            <person name="Labutti K."/>
            <person name="Andreopoulos B."/>
            <person name="Lipzen A."/>
            <person name="Chen C."/>
            <person name="Yanf M."/>
            <person name="Daum C."/>
            <person name="Ng V."/>
            <person name="Clum A."/>
            <person name="Steindorff A."/>
            <person name="Ohm R."/>
            <person name="Martin F."/>
            <person name="Silar P."/>
            <person name="Natvig D."/>
            <person name="Lalanne C."/>
            <person name="Gautier V."/>
            <person name="Ament-Velasquez S.L."/>
            <person name="Kruys A."/>
            <person name="Hutchinson M.I."/>
            <person name="Powell A.J."/>
            <person name="Barry K."/>
            <person name="Miller A.N."/>
            <person name="Grigoriev I.V."/>
            <person name="Debuchy R."/>
            <person name="Gladieux P."/>
            <person name="Thoren M.H."/>
            <person name="Johannesson H."/>
        </authorList>
    </citation>
    <scope>NUCLEOTIDE SEQUENCE</scope>
    <source>
        <strain evidence="9">CBS 168.71</strain>
    </source>
</reference>
<feature type="compositionally biased region" description="Basic and acidic residues" evidence="6">
    <location>
        <begin position="368"/>
        <end position="377"/>
    </location>
</feature>
<dbReference type="AlphaFoldDB" id="A0AAE0HJ50"/>
<dbReference type="GO" id="GO:0016020">
    <property type="term" value="C:membrane"/>
    <property type="evidence" value="ECO:0007669"/>
    <property type="project" value="UniProtKB-SubCell"/>
</dbReference>
<evidence type="ECO:0000256" key="4">
    <source>
        <dbReference type="ARBA" id="ARBA00023136"/>
    </source>
</evidence>
<feature type="region of interest" description="Disordered" evidence="6">
    <location>
        <begin position="336"/>
        <end position="377"/>
    </location>
</feature>
<gene>
    <name evidence="9" type="ORF">B0H64DRAFT_374643</name>
</gene>
<keyword evidence="2 7" id="KW-0812">Transmembrane</keyword>
<feature type="compositionally biased region" description="Polar residues" evidence="6">
    <location>
        <begin position="336"/>
        <end position="346"/>
    </location>
</feature>
<evidence type="ECO:0000256" key="7">
    <source>
        <dbReference type="SAM" id="Phobius"/>
    </source>
</evidence>
<comment type="subcellular location">
    <subcellularLocation>
        <location evidence="1">Membrane</location>
        <topology evidence="1">Multi-pass membrane protein</topology>
    </subcellularLocation>
</comment>
<evidence type="ECO:0000256" key="5">
    <source>
        <dbReference type="ARBA" id="ARBA00038359"/>
    </source>
</evidence>
<organism evidence="9 10">
    <name type="scientific">Chaetomium fimeti</name>
    <dbReference type="NCBI Taxonomy" id="1854472"/>
    <lineage>
        <taxon>Eukaryota</taxon>
        <taxon>Fungi</taxon>
        <taxon>Dikarya</taxon>
        <taxon>Ascomycota</taxon>
        <taxon>Pezizomycotina</taxon>
        <taxon>Sordariomycetes</taxon>
        <taxon>Sordariomycetidae</taxon>
        <taxon>Sordariales</taxon>
        <taxon>Chaetomiaceae</taxon>
        <taxon>Chaetomium</taxon>
    </lineage>
</organism>
<dbReference type="GeneID" id="87839302"/>
<evidence type="ECO:0000313" key="9">
    <source>
        <dbReference type="EMBL" id="KAK3296571.1"/>
    </source>
</evidence>